<dbReference type="SUPFAM" id="SSF57850">
    <property type="entry name" value="RING/U-box"/>
    <property type="match status" value="1"/>
</dbReference>
<comment type="similarity">
    <text evidence="3">Belongs to the SINA (Seven in absentia) family.</text>
</comment>
<keyword evidence="9" id="KW-0862">Zinc</keyword>
<organism evidence="14 15">
    <name type="scientific">Capsella rubella</name>
    <dbReference type="NCBI Taxonomy" id="81985"/>
    <lineage>
        <taxon>Eukaryota</taxon>
        <taxon>Viridiplantae</taxon>
        <taxon>Streptophyta</taxon>
        <taxon>Embryophyta</taxon>
        <taxon>Tracheophyta</taxon>
        <taxon>Spermatophyta</taxon>
        <taxon>Magnoliopsida</taxon>
        <taxon>eudicotyledons</taxon>
        <taxon>Gunneridae</taxon>
        <taxon>Pentapetalae</taxon>
        <taxon>rosids</taxon>
        <taxon>malvids</taxon>
        <taxon>Brassicales</taxon>
        <taxon>Brassicaceae</taxon>
        <taxon>Camelineae</taxon>
        <taxon>Capsella</taxon>
    </lineage>
</organism>
<proteinExistence type="inferred from homology"/>
<dbReference type="InterPro" id="IPR049548">
    <property type="entry name" value="Sina-like_RING"/>
</dbReference>
<evidence type="ECO:0000313" key="14">
    <source>
        <dbReference type="EMBL" id="EOA34024.1"/>
    </source>
</evidence>
<feature type="domain" description="RING-type" evidence="12">
    <location>
        <begin position="28"/>
        <end position="65"/>
    </location>
</feature>
<evidence type="ECO:0000256" key="7">
    <source>
        <dbReference type="ARBA" id="ARBA00022771"/>
    </source>
</evidence>
<dbReference type="PANTHER" id="PTHR46632">
    <property type="entry name" value="E3 UBIQUITIN-PROTEIN LIGASE SINA-LIKE 4"/>
    <property type="match status" value="1"/>
</dbReference>
<evidence type="ECO:0000256" key="5">
    <source>
        <dbReference type="ARBA" id="ARBA00022679"/>
    </source>
</evidence>
<dbReference type="eggNOG" id="KOG3002">
    <property type="taxonomic scope" value="Eukaryota"/>
</dbReference>
<dbReference type="InterPro" id="IPR013010">
    <property type="entry name" value="Znf_SIAH"/>
</dbReference>
<dbReference type="GO" id="GO:0061630">
    <property type="term" value="F:ubiquitin protein ligase activity"/>
    <property type="evidence" value="ECO:0007669"/>
    <property type="project" value="UniProtKB-EC"/>
</dbReference>
<dbReference type="EC" id="2.3.2.27" evidence="4"/>
<evidence type="ECO:0000256" key="8">
    <source>
        <dbReference type="ARBA" id="ARBA00022786"/>
    </source>
</evidence>
<feature type="domain" description="SIAH-type" evidence="13">
    <location>
        <begin position="82"/>
        <end position="141"/>
    </location>
</feature>
<dbReference type="Pfam" id="PF21362">
    <property type="entry name" value="Sina_RING"/>
    <property type="match status" value="1"/>
</dbReference>
<dbReference type="PROSITE" id="PS50089">
    <property type="entry name" value="ZF_RING_2"/>
    <property type="match status" value="1"/>
</dbReference>
<accession>R0HW34</accession>
<keyword evidence="15" id="KW-1185">Reference proteome</keyword>
<dbReference type="UniPathway" id="UPA00143"/>
<evidence type="ECO:0000259" key="13">
    <source>
        <dbReference type="PROSITE" id="PS51081"/>
    </source>
</evidence>
<dbReference type="PANTHER" id="PTHR46632:SF11">
    <property type="entry name" value="E3 UBIQUITIN-PROTEIN LIGASE SINA-LIKE 1-RELATED"/>
    <property type="match status" value="1"/>
</dbReference>
<name>R0HW34_9BRAS</name>
<comment type="pathway">
    <text evidence="2">Protein modification; protein ubiquitination.</text>
</comment>
<evidence type="ECO:0000259" key="12">
    <source>
        <dbReference type="PROSITE" id="PS50089"/>
    </source>
</evidence>
<dbReference type="InterPro" id="IPR044286">
    <property type="entry name" value="SINL_plant"/>
</dbReference>
<keyword evidence="7 11" id="KW-0863">Zinc-finger</keyword>
<evidence type="ECO:0000256" key="1">
    <source>
        <dbReference type="ARBA" id="ARBA00000900"/>
    </source>
</evidence>
<gene>
    <name evidence="14" type="ORF">CARUB_v10021520mg</name>
</gene>
<dbReference type="GO" id="GO:0016567">
    <property type="term" value="P:protein ubiquitination"/>
    <property type="evidence" value="ECO:0007669"/>
    <property type="project" value="UniProtKB-UniPathway"/>
</dbReference>
<dbReference type="GO" id="GO:0008270">
    <property type="term" value="F:zinc ion binding"/>
    <property type="evidence" value="ECO:0007669"/>
    <property type="project" value="UniProtKB-KW"/>
</dbReference>
<evidence type="ECO:0000256" key="10">
    <source>
        <dbReference type="ARBA" id="ARBA00024004"/>
    </source>
</evidence>
<dbReference type="CDD" id="cd16571">
    <property type="entry name" value="RING-HC_SIAHs"/>
    <property type="match status" value="1"/>
</dbReference>
<keyword evidence="5" id="KW-0808">Transferase</keyword>
<evidence type="ECO:0000256" key="4">
    <source>
        <dbReference type="ARBA" id="ARBA00012483"/>
    </source>
</evidence>
<dbReference type="PROSITE" id="PS51081">
    <property type="entry name" value="ZF_SIAH"/>
    <property type="match status" value="1"/>
</dbReference>
<evidence type="ECO:0000256" key="2">
    <source>
        <dbReference type="ARBA" id="ARBA00004906"/>
    </source>
</evidence>
<comment type="function">
    <text evidence="10">E3 ubiquitin-protein ligase that mediates ubiquitination and subsequent proteasomal degradation of target proteins. E3 ubiquitin ligases accept ubiquitin from an E2 ubiquitin-conjugating enzyme in the form of a thioester and then directly transfers the ubiquitin to targeted substrates. It probably triggers the ubiquitin-mediated degradation of different substrates.</text>
</comment>
<dbReference type="AlphaFoldDB" id="R0HW34"/>
<sequence length="285" mass="33168">MVNPRRTARGDDVIARTGMLSDLDLLDCPICFHPLASPIYQCTNGHIICSTCRTKLTRDKCPSCTLPIGNNRSRITERLVGALFFPCKNSENGCRQKLSYGKDLDDHEKECDEYMCYCPVPFCDYVSFDKNLFNHFTVWHKDRYSSKFKTGQYVDVDVHVIPSYNRFINKIVLILQEYYNDPLVLLQSFNRKDGLCVTVNLLTCPSTPGSLKFGFDLIYRRGSEQITFESDELTRIQRVSFEEPVRNYMFIPYSALDERLVVKMELRIREVGYEEEEDDEEEDDE</sequence>
<dbReference type="Proteomes" id="UP000029121">
    <property type="component" value="Unassembled WGS sequence"/>
</dbReference>
<dbReference type="KEGG" id="crb:17894623"/>
<evidence type="ECO:0000256" key="9">
    <source>
        <dbReference type="ARBA" id="ARBA00022833"/>
    </source>
</evidence>
<dbReference type="Pfam" id="PF21361">
    <property type="entry name" value="Sina_ZnF"/>
    <property type="match status" value="1"/>
</dbReference>
<evidence type="ECO:0000256" key="6">
    <source>
        <dbReference type="ARBA" id="ARBA00022723"/>
    </source>
</evidence>
<comment type="catalytic activity">
    <reaction evidence="1">
        <text>S-ubiquitinyl-[E2 ubiquitin-conjugating enzyme]-L-cysteine + [acceptor protein]-L-lysine = [E2 ubiquitin-conjugating enzyme]-L-cysteine + N(6)-ubiquitinyl-[acceptor protein]-L-lysine.</text>
        <dbReference type="EC" id="2.3.2.27"/>
    </reaction>
</comment>
<dbReference type="SUPFAM" id="SSF49599">
    <property type="entry name" value="TRAF domain-like"/>
    <property type="match status" value="1"/>
</dbReference>
<keyword evidence="6" id="KW-0479">Metal-binding</keyword>
<dbReference type="OrthoDB" id="4788989at2759"/>
<reference evidence="15" key="1">
    <citation type="journal article" date="2013" name="Nat. Genet.">
        <title>The Capsella rubella genome and the genomic consequences of rapid mating system evolution.</title>
        <authorList>
            <person name="Slotte T."/>
            <person name="Hazzouri K.M."/>
            <person name="Agren J.A."/>
            <person name="Koenig D."/>
            <person name="Maumus F."/>
            <person name="Guo Y.L."/>
            <person name="Steige K."/>
            <person name="Platts A.E."/>
            <person name="Escobar J.S."/>
            <person name="Newman L.K."/>
            <person name="Wang W."/>
            <person name="Mandakova T."/>
            <person name="Vello E."/>
            <person name="Smith L.M."/>
            <person name="Henz S.R."/>
            <person name="Steffen J."/>
            <person name="Takuno S."/>
            <person name="Brandvain Y."/>
            <person name="Coop G."/>
            <person name="Andolfatto P."/>
            <person name="Hu T.T."/>
            <person name="Blanchette M."/>
            <person name="Clark R.M."/>
            <person name="Quesneville H."/>
            <person name="Nordborg M."/>
            <person name="Gaut B.S."/>
            <person name="Lysak M.A."/>
            <person name="Jenkins J."/>
            <person name="Grimwood J."/>
            <person name="Chapman J."/>
            <person name="Prochnik S."/>
            <person name="Shu S."/>
            <person name="Rokhsar D."/>
            <person name="Schmutz J."/>
            <person name="Weigel D."/>
            <person name="Wright S.I."/>
        </authorList>
    </citation>
    <scope>NUCLEOTIDE SEQUENCE [LARGE SCALE GENOMIC DNA]</scope>
    <source>
        <strain evidence="15">cv. Monte Gargano</strain>
    </source>
</reference>
<dbReference type="InterPro" id="IPR001841">
    <property type="entry name" value="Znf_RING"/>
</dbReference>
<dbReference type="InterPro" id="IPR013083">
    <property type="entry name" value="Znf_RING/FYVE/PHD"/>
</dbReference>
<protein>
    <recommendedName>
        <fullName evidence="4">RING-type E3 ubiquitin transferase</fullName>
        <ecNumber evidence="4">2.3.2.27</ecNumber>
    </recommendedName>
</protein>
<dbReference type="Gene3D" id="3.30.40.10">
    <property type="entry name" value="Zinc/RING finger domain, C3HC4 (zinc finger)"/>
    <property type="match status" value="2"/>
</dbReference>
<evidence type="ECO:0000256" key="3">
    <source>
        <dbReference type="ARBA" id="ARBA00009119"/>
    </source>
</evidence>
<evidence type="ECO:0000313" key="15">
    <source>
        <dbReference type="Proteomes" id="UP000029121"/>
    </source>
</evidence>
<keyword evidence="8" id="KW-0833">Ubl conjugation pathway</keyword>
<evidence type="ECO:0000256" key="11">
    <source>
        <dbReference type="PROSITE-ProRule" id="PRU00455"/>
    </source>
</evidence>
<dbReference type="EMBL" id="KB870806">
    <property type="protein sequence ID" value="EOA34024.1"/>
    <property type="molecule type" value="Genomic_DNA"/>
</dbReference>